<dbReference type="InterPro" id="IPR027417">
    <property type="entry name" value="P-loop_NTPase"/>
</dbReference>
<evidence type="ECO:0000256" key="3">
    <source>
        <dbReference type="ARBA" id="ARBA00022801"/>
    </source>
</evidence>
<dbReference type="GO" id="GO:0016020">
    <property type="term" value="C:membrane"/>
    <property type="evidence" value="ECO:0007669"/>
    <property type="project" value="UniProtKB-SubCell"/>
</dbReference>
<dbReference type="PANTHER" id="PTHR10465:SF0">
    <property type="entry name" value="SARCALUMENIN"/>
    <property type="match status" value="1"/>
</dbReference>
<keyword evidence="4" id="KW-0342">GTP-binding</keyword>
<dbReference type="InterPro" id="IPR045063">
    <property type="entry name" value="Dynamin_N"/>
</dbReference>
<dbReference type="GO" id="GO:0005525">
    <property type="term" value="F:GTP binding"/>
    <property type="evidence" value="ECO:0007669"/>
    <property type="project" value="UniProtKB-KW"/>
</dbReference>
<dbReference type="PANTHER" id="PTHR10465">
    <property type="entry name" value="TRANSMEMBRANE GTPASE FZO1"/>
    <property type="match status" value="1"/>
</dbReference>
<dbReference type="AlphaFoldDB" id="A0A9P1KF00"/>
<feature type="domain" description="Dynamin N-terminal" evidence="8">
    <location>
        <begin position="50"/>
        <end position="287"/>
    </location>
</feature>
<evidence type="ECO:0000256" key="1">
    <source>
        <dbReference type="ARBA" id="ARBA00004370"/>
    </source>
</evidence>
<dbReference type="SUPFAM" id="SSF52540">
    <property type="entry name" value="P-loop containing nucleoside triphosphate hydrolases"/>
    <property type="match status" value="1"/>
</dbReference>
<dbReference type="Pfam" id="PF00350">
    <property type="entry name" value="Dynamin_N"/>
    <property type="match status" value="1"/>
</dbReference>
<evidence type="ECO:0000256" key="2">
    <source>
        <dbReference type="ARBA" id="ARBA00022741"/>
    </source>
</evidence>
<keyword evidence="6" id="KW-0175">Coiled coil</keyword>
<reference evidence="9 10" key="1">
    <citation type="submission" date="2014-02" db="EMBL/GenBank/DDBJ databases">
        <authorList>
            <person name="Genoscope - CEA"/>
        </authorList>
    </citation>
    <scope>NUCLEOTIDE SEQUENCE [LARGE SCALE GENOMIC DNA]</scope>
    <source>
        <strain evidence="9 10">PCC 8005</strain>
    </source>
</reference>
<evidence type="ECO:0000256" key="4">
    <source>
        <dbReference type="ARBA" id="ARBA00023134"/>
    </source>
</evidence>
<dbReference type="RefSeq" id="WP_008050317.1">
    <property type="nucleotide sequence ID" value="NZ_FO818640.1"/>
</dbReference>
<feature type="region of interest" description="Disordered" evidence="7">
    <location>
        <begin position="820"/>
        <end position="844"/>
    </location>
</feature>
<evidence type="ECO:0000256" key="6">
    <source>
        <dbReference type="SAM" id="Coils"/>
    </source>
</evidence>
<dbReference type="EMBL" id="FO818640">
    <property type="protein sequence ID" value="CDM94701.1"/>
    <property type="molecule type" value="Genomic_DNA"/>
</dbReference>
<dbReference type="InterPro" id="IPR027094">
    <property type="entry name" value="Mitofusin_fam"/>
</dbReference>
<dbReference type="Proteomes" id="UP000032946">
    <property type="component" value="Chromosome"/>
</dbReference>
<evidence type="ECO:0000313" key="10">
    <source>
        <dbReference type="Proteomes" id="UP000032946"/>
    </source>
</evidence>
<keyword evidence="2" id="KW-0547">Nucleotide-binding</keyword>
<name>A0A9P1KF00_9CYAN</name>
<proteinExistence type="predicted"/>
<organism evidence="9 10">
    <name type="scientific">Limnospira indica PCC 8005</name>
    <dbReference type="NCBI Taxonomy" id="376219"/>
    <lineage>
        <taxon>Bacteria</taxon>
        <taxon>Bacillati</taxon>
        <taxon>Cyanobacteriota</taxon>
        <taxon>Cyanophyceae</taxon>
        <taxon>Oscillatoriophycideae</taxon>
        <taxon>Oscillatoriales</taxon>
        <taxon>Sirenicapillariaceae</taxon>
        <taxon>Limnospira</taxon>
    </lineage>
</organism>
<keyword evidence="3" id="KW-0378">Hydrolase</keyword>
<feature type="coiled-coil region" evidence="6">
    <location>
        <begin position="741"/>
        <end position="768"/>
    </location>
</feature>
<sequence length="844" mass="95632">MSVNIPQCQNLDQQVNSVIKLLLQESSLRSQDLSAVRTSLEKAISPRFEIVFAGAFSAGKSMLINALLGRELLYSAQGHATGTICYIEYAATPSDEKVVLTFLSEVEIREQVHELCQTLGLSTPGNLHEIEEAKGLQEAAKTLYEQEGGESRNQRAKRAKALEQLLAGFVANRDKINAHNNTILSMGEIADNGVDSASLYARRSQNSAVIKKIEYYCHHPLLEDGNVIIDTPGIDAPVQRDTQIAYDKIEHSDTSAVVCVFKTAANGELTSEETQLLERIQNNSGIRDRVFYVFNYIDATWYDDQLKNCLNRHLNTQFSSSDRVYKTSGLLGFYGELIRQTHGSDRWGLDSIFAKGNLSNPEAEETPKFIVEFNNYFFTSGQLSRSSFPITPAIGYADTHQEKYLQILNAHGYNLMEQLVLDSGIDQFRDDITRYLTEDRRPQLFQALAEDLRPVCISLRSYYLQNWWDLENQPKEIDAIKDLQLRQLSQDLKTIGDEFEQYIKAHLNHTVASNENAIYERDFRNLQRKMIERLDTLIQKFSVGEAYKRAQSNHPNSAVVPLLAILAEAFYSLSDDLKATLVESCESLVANFFQQLTEQVHQADFYHHLYRLLGNDGGIDATLNQLHRKVHDAVISAAQTECGAYVRETPEFYAEGTVPHFQLRQTLREACNSADYQGMVEAEPAIRQLLKIDFEKKVKRTVLRHFRTVINLTLNDNLQVGAKHQSGAIFSQYEMARANLAKTLEQEAEEKLEDNHKLQEQIKQKIDAYNDSVIAINDCLVAMGLGRGKLPDIKDTDFDPVFNYQQPAFTEPSYNYNLEDDQETSSEIVDAEFTPTEKNPVMSE</sequence>
<protein>
    <recommendedName>
        <fullName evidence="8">Dynamin N-terminal domain-containing protein</fullName>
    </recommendedName>
</protein>
<gene>
    <name evidence="9" type="ORF">ARTHRO_20235</name>
</gene>
<evidence type="ECO:0000313" key="9">
    <source>
        <dbReference type="EMBL" id="CDM94701.1"/>
    </source>
</evidence>
<accession>A0A9P1KF00</accession>
<evidence type="ECO:0000259" key="8">
    <source>
        <dbReference type="Pfam" id="PF00350"/>
    </source>
</evidence>
<evidence type="ECO:0000256" key="5">
    <source>
        <dbReference type="ARBA" id="ARBA00023136"/>
    </source>
</evidence>
<evidence type="ECO:0000256" key="7">
    <source>
        <dbReference type="SAM" id="MobiDB-lite"/>
    </source>
</evidence>
<keyword evidence="5" id="KW-0472">Membrane</keyword>
<keyword evidence="10" id="KW-1185">Reference proteome</keyword>
<dbReference type="GO" id="GO:0003924">
    <property type="term" value="F:GTPase activity"/>
    <property type="evidence" value="ECO:0007669"/>
    <property type="project" value="InterPro"/>
</dbReference>
<comment type="subcellular location">
    <subcellularLocation>
        <location evidence="1">Membrane</location>
    </subcellularLocation>
</comment>
<dbReference type="Gene3D" id="3.40.50.300">
    <property type="entry name" value="P-loop containing nucleotide triphosphate hydrolases"/>
    <property type="match status" value="1"/>
</dbReference>